<feature type="chain" id="PRO_5041199951" description="Copper chaperone PCu(A)C" evidence="1">
    <location>
        <begin position="19"/>
        <end position="137"/>
    </location>
</feature>
<keyword evidence="1" id="KW-0732">Signal</keyword>
<reference evidence="2" key="1">
    <citation type="journal article" date="2023" name="Comput. Struct. Biotechnol. J.">
        <title>Discovery of a novel marine Bacteroidetes with a rich repertoire of carbohydrate-active enzymes.</title>
        <authorList>
            <person name="Chen B."/>
            <person name="Liu G."/>
            <person name="Chen Q."/>
            <person name="Wang H."/>
            <person name="Liu L."/>
            <person name="Tang K."/>
        </authorList>
    </citation>
    <scope>NUCLEOTIDE SEQUENCE</scope>
    <source>
        <strain evidence="2">TK19036</strain>
    </source>
</reference>
<evidence type="ECO:0000313" key="2">
    <source>
        <dbReference type="EMBL" id="WKN34335.1"/>
    </source>
</evidence>
<evidence type="ECO:0000256" key="1">
    <source>
        <dbReference type="SAM" id="SignalP"/>
    </source>
</evidence>
<dbReference type="AlphaFoldDB" id="A0AA49GKP8"/>
<feature type="signal peptide" evidence="1">
    <location>
        <begin position="1"/>
        <end position="18"/>
    </location>
</feature>
<evidence type="ECO:0008006" key="3">
    <source>
        <dbReference type="Google" id="ProtNLM"/>
    </source>
</evidence>
<reference evidence="2" key="2">
    <citation type="journal article" date="2024" name="Antonie Van Leeuwenhoek">
        <title>Roseihalotalea indica gen. nov., sp. nov., a halophilic Bacteroidetes from mesopelagic Southwest Indian Ocean with higher carbohydrate metabolic potential.</title>
        <authorList>
            <person name="Chen B."/>
            <person name="Zhang M."/>
            <person name="Lin D."/>
            <person name="Ye J."/>
            <person name="Tang K."/>
        </authorList>
    </citation>
    <scope>NUCLEOTIDE SEQUENCE</scope>
    <source>
        <strain evidence="2">TK19036</strain>
    </source>
</reference>
<dbReference type="EMBL" id="CP120682">
    <property type="protein sequence ID" value="WKN34335.1"/>
    <property type="molecule type" value="Genomic_DNA"/>
</dbReference>
<gene>
    <name evidence="2" type="ORF">K4G66_18310</name>
</gene>
<proteinExistence type="predicted"/>
<organism evidence="2">
    <name type="scientific">Roseihalotalea indica</name>
    <dbReference type="NCBI Taxonomy" id="2867963"/>
    <lineage>
        <taxon>Bacteria</taxon>
        <taxon>Pseudomonadati</taxon>
        <taxon>Bacteroidota</taxon>
        <taxon>Cytophagia</taxon>
        <taxon>Cytophagales</taxon>
        <taxon>Catalimonadaceae</taxon>
        <taxon>Roseihalotalea</taxon>
    </lineage>
</organism>
<dbReference type="PROSITE" id="PS51257">
    <property type="entry name" value="PROKAR_LIPOPROTEIN"/>
    <property type="match status" value="1"/>
</dbReference>
<name>A0AA49GKP8_9BACT</name>
<sequence>MVRNVCLGFMLLTIAACASSKTVPDEYSSPLSLWINQVRIDNEEGLRPSLVHSFPQPYLGIEVHDTTMVQRLSQHHTLQILLARGSRPVTSSQETYEVPYRMGFDVTSLLEDAKPGDRLVFTSGEGDQVLCMLPIVQ</sequence>
<protein>
    <recommendedName>
        <fullName evidence="3">Copper chaperone PCu(A)C</fullName>
    </recommendedName>
</protein>
<accession>A0AA49GKP8</accession>